<feature type="compositionally biased region" description="Low complexity" evidence="8">
    <location>
        <begin position="256"/>
        <end position="272"/>
    </location>
</feature>
<feature type="compositionally biased region" description="Pro residues" evidence="8">
    <location>
        <begin position="462"/>
        <end position="475"/>
    </location>
</feature>
<dbReference type="InterPro" id="IPR016130">
    <property type="entry name" value="Tyr_Pase_AS"/>
</dbReference>
<evidence type="ECO:0000256" key="3">
    <source>
        <dbReference type="ARBA" id="ARBA00044949"/>
    </source>
</evidence>
<dbReference type="GO" id="GO:0016791">
    <property type="term" value="F:phosphatase activity"/>
    <property type="evidence" value="ECO:0007669"/>
    <property type="project" value="InterPro"/>
</dbReference>
<dbReference type="CDD" id="cd14528">
    <property type="entry name" value="PFA-DSP_Siw14"/>
    <property type="match status" value="1"/>
</dbReference>
<feature type="region of interest" description="Disordered" evidence="8">
    <location>
        <begin position="1"/>
        <end position="36"/>
    </location>
</feature>
<dbReference type="Gene3D" id="3.90.190.10">
    <property type="entry name" value="Protein tyrosine phosphatase superfamily"/>
    <property type="match status" value="1"/>
</dbReference>
<proteinExistence type="inferred from homology"/>
<evidence type="ECO:0000256" key="2">
    <source>
        <dbReference type="ARBA" id="ARBA00022801"/>
    </source>
</evidence>
<dbReference type="InterPro" id="IPR020422">
    <property type="entry name" value="TYR_PHOSPHATASE_DUAL_dom"/>
</dbReference>
<dbReference type="InterPro" id="IPR029021">
    <property type="entry name" value="Prot-tyrosine_phosphatase-like"/>
</dbReference>
<comment type="similarity">
    <text evidence="3">Belongs to the protein-tyrosine phosphatase family. Atypical dual-specificity phosphatase Siw14-like subfamily.</text>
</comment>
<evidence type="ECO:0000256" key="7">
    <source>
        <dbReference type="ARBA" id="ARBA00048424"/>
    </source>
</evidence>
<organism evidence="10">
    <name type="scientific">Rhodotorula toruloides</name>
    <name type="common">Yeast</name>
    <name type="synonym">Rhodosporidium toruloides</name>
    <dbReference type="NCBI Taxonomy" id="5286"/>
    <lineage>
        <taxon>Eukaryota</taxon>
        <taxon>Fungi</taxon>
        <taxon>Dikarya</taxon>
        <taxon>Basidiomycota</taxon>
        <taxon>Pucciniomycotina</taxon>
        <taxon>Microbotryomycetes</taxon>
        <taxon>Sporidiobolales</taxon>
        <taxon>Sporidiobolaceae</taxon>
        <taxon>Rhodotorula</taxon>
    </lineage>
</organism>
<dbReference type="PANTHER" id="PTHR31126">
    <property type="entry name" value="TYROSINE-PROTEIN PHOSPHATASE"/>
    <property type="match status" value="1"/>
</dbReference>
<accession>A0A061APJ3</accession>
<dbReference type="SUPFAM" id="SSF52799">
    <property type="entry name" value="(Phosphotyrosine protein) phosphatases II"/>
    <property type="match status" value="1"/>
</dbReference>
<keyword evidence="2" id="KW-0378">Hydrolase</keyword>
<feature type="region of interest" description="Disordered" evidence="8">
    <location>
        <begin position="460"/>
        <end position="483"/>
    </location>
</feature>
<evidence type="ECO:0000259" key="9">
    <source>
        <dbReference type="PROSITE" id="PS50054"/>
    </source>
</evidence>
<sequence length="483" mass="51361">MDGQQVARGSAEGGTTRAGLQDLGMLIQSEGQQRARTGRLPAWRLKLMRERGGKVARGGDGVRRVLGEEGQAHANAADDEVGESRPVAGETGQGARDECVEALMRSAAPSDDAVAEEDVPLPSGFEAIPHSSRHSYGDFSSASSTASSSTSHSGFSSNSASSATSLSSATTFSAAGWGGQGCSPLALPSFGSVAKEAHGAFGERRSPSSGPRGMDFAACPALDDATVSLSSLAFAPPAREEDDQTPLSGPSSFGESTISLLTDTTTTTTDSTLHTRRRPSRAPSPASTDAGDGFLCPPDNFSMVSPKLYRSSFPKKSNFAFLRSLGLKSVMVLVQESYPEENLEFLRSEGIQFFQFGIPGNKEPFVSIPDDKVVDALSVILDVRNHPMLIHCNKGKHRTGCVVGCLRRLQTWSLTSIFEEYRRFSHPKSRALDLQFIEAFGGLQKVWNTIDRDHLPAWATLDPPPLPAAPPPPPVDADDTSPP</sequence>
<dbReference type="PRINTS" id="PR01911">
    <property type="entry name" value="PFDSPHPHTASE"/>
</dbReference>
<dbReference type="FunFam" id="3.90.190.10:FF:000024">
    <property type="entry name" value="probable tyrosine-protein phosphatase At1g05000"/>
    <property type="match status" value="1"/>
</dbReference>
<feature type="region of interest" description="Disordered" evidence="8">
    <location>
        <begin position="122"/>
        <end position="162"/>
    </location>
</feature>
<feature type="region of interest" description="Disordered" evidence="8">
    <location>
        <begin position="53"/>
        <end position="94"/>
    </location>
</feature>
<reference evidence="10" key="1">
    <citation type="journal article" date="2014" name="Genome Announc.">
        <title>Draft genome sequence of Rhodosporidium toruloides CECT1137, an oleaginous yeast of biotechnological interest.</title>
        <authorList>
            <person name="Morin N."/>
            <person name="Calcas X."/>
            <person name="Devillers H."/>
            <person name="Durrens P."/>
            <person name="Sherman D.J."/>
            <person name="Nicaud J.-M."/>
            <person name="Neuveglise C."/>
        </authorList>
    </citation>
    <scope>NUCLEOTIDE SEQUENCE</scope>
    <source>
        <strain evidence="10">CECT1137</strain>
    </source>
</reference>
<feature type="region of interest" description="Disordered" evidence="8">
    <location>
        <begin position="238"/>
        <end position="293"/>
    </location>
</feature>
<evidence type="ECO:0000256" key="4">
    <source>
        <dbReference type="ARBA" id="ARBA00047342"/>
    </source>
</evidence>
<evidence type="ECO:0000256" key="5">
    <source>
        <dbReference type="ARBA" id="ARBA00047562"/>
    </source>
</evidence>
<feature type="compositionally biased region" description="Basic and acidic residues" evidence="8">
    <location>
        <begin position="60"/>
        <end position="71"/>
    </location>
</feature>
<dbReference type="OrthoDB" id="6375174at2759"/>
<dbReference type="GO" id="GO:0052840">
    <property type="term" value="F:inositol diphosphate tetrakisphosphate diphosphatase activity"/>
    <property type="evidence" value="ECO:0007669"/>
    <property type="project" value="TreeGrafter"/>
</dbReference>
<comment type="catalytic activity">
    <reaction evidence="4">
        <text>5-diphospho-1D-myo-inositol 1,2,3,4,6-pentakisphosphate + H2O = 1D-myo-inositol hexakisphosphate + phosphate + H(+)</text>
        <dbReference type="Rhea" id="RHEA:22384"/>
        <dbReference type="ChEBI" id="CHEBI:15377"/>
        <dbReference type="ChEBI" id="CHEBI:15378"/>
        <dbReference type="ChEBI" id="CHEBI:43474"/>
        <dbReference type="ChEBI" id="CHEBI:58130"/>
        <dbReference type="ChEBI" id="CHEBI:58628"/>
        <dbReference type="EC" id="3.6.1.52"/>
    </reaction>
    <physiologicalReaction direction="left-to-right" evidence="4">
        <dbReference type="Rhea" id="RHEA:22385"/>
    </physiologicalReaction>
</comment>
<dbReference type="InterPro" id="IPR020428">
    <property type="entry name" value="PFA-DSPs"/>
</dbReference>
<evidence type="ECO:0000256" key="8">
    <source>
        <dbReference type="SAM" id="MobiDB-lite"/>
    </source>
</evidence>
<dbReference type="AlphaFoldDB" id="A0A061APJ3"/>
<evidence type="ECO:0000256" key="6">
    <source>
        <dbReference type="ARBA" id="ARBA00047927"/>
    </source>
</evidence>
<comment type="catalytic activity">
    <reaction evidence="6">
        <text>1,5-bis(diphospho)-1D-myo-inositol 2,3,4,6-tetrakisphosphate + H2O = 1-diphospho-1D-myo-inositol 2,3,4,5,6-pentakisphosphate + phosphate + 2 H(+)</text>
        <dbReference type="Rhea" id="RHEA:79699"/>
        <dbReference type="ChEBI" id="CHEBI:15377"/>
        <dbReference type="ChEBI" id="CHEBI:15378"/>
        <dbReference type="ChEBI" id="CHEBI:43474"/>
        <dbReference type="ChEBI" id="CHEBI:74946"/>
        <dbReference type="ChEBI" id="CHEBI:77983"/>
        <dbReference type="EC" id="3.6.1.52"/>
    </reaction>
    <physiologicalReaction direction="left-to-right" evidence="6">
        <dbReference type="Rhea" id="RHEA:79700"/>
    </physiologicalReaction>
</comment>
<feature type="compositionally biased region" description="Low complexity" evidence="8">
    <location>
        <begin position="139"/>
        <end position="162"/>
    </location>
</feature>
<dbReference type="Pfam" id="PF03162">
    <property type="entry name" value="Y_phosphatase2"/>
    <property type="match status" value="1"/>
</dbReference>
<name>A0A061APJ3_RHOTO</name>
<dbReference type="PANTHER" id="PTHR31126:SF48">
    <property type="entry name" value="INOSITOL PHOSPHATASE SIW14"/>
    <property type="match status" value="1"/>
</dbReference>
<gene>
    <name evidence="10" type="ORF">RHTO0S_02e13080g</name>
</gene>
<evidence type="ECO:0000313" key="10">
    <source>
        <dbReference type="EMBL" id="CDR37296.1"/>
    </source>
</evidence>
<dbReference type="PROSITE" id="PS50054">
    <property type="entry name" value="TYR_PHOSPHATASE_DUAL"/>
    <property type="match status" value="1"/>
</dbReference>
<dbReference type="InterPro" id="IPR004861">
    <property type="entry name" value="Siw14-like"/>
</dbReference>
<comment type="catalytic activity">
    <reaction evidence="7">
        <text>6-diphospho-1D-myo-inositol pentakisphosphate + H2O = 1D-myo-inositol hexakisphosphate + phosphate + H(+)</text>
        <dbReference type="Rhea" id="RHEA:79703"/>
        <dbReference type="ChEBI" id="CHEBI:15377"/>
        <dbReference type="ChEBI" id="CHEBI:15378"/>
        <dbReference type="ChEBI" id="CHEBI:43474"/>
        <dbReference type="ChEBI" id="CHEBI:58130"/>
        <dbReference type="ChEBI" id="CHEBI:230534"/>
        <dbReference type="EC" id="3.6.1.52"/>
    </reaction>
    <physiologicalReaction direction="left-to-right" evidence="7">
        <dbReference type="Rhea" id="RHEA:79704"/>
    </physiologicalReaction>
</comment>
<comment type="catalytic activity">
    <reaction evidence="5">
        <text>3,5-bis(diphospho)-1D-myo-inositol 1,2,4,6-tetrakisphosphate + H2O = 3-diphospho-1D-myo-inositol 1,2,4,5,6-pentakisphosphate + phosphate + 2 H(+)</text>
        <dbReference type="Rhea" id="RHEA:56312"/>
        <dbReference type="ChEBI" id="CHEBI:15377"/>
        <dbReference type="ChEBI" id="CHEBI:15378"/>
        <dbReference type="ChEBI" id="CHEBI:43474"/>
        <dbReference type="ChEBI" id="CHEBI:140372"/>
        <dbReference type="ChEBI" id="CHEBI:140374"/>
        <dbReference type="EC" id="3.6.1.52"/>
    </reaction>
    <physiologicalReaction direction="left-to-right" evidence="5">
        <dbReference type="Rhea" id="RHEA:56313"/>
    </physiologicalReaction>
</comment>
<evidence type="ECO:0000256" key="1">
    <source>
        <dbReference type="ARBA" id="ARBA00012527"/>
    </source>
</evidence>
<dbReference type="EMBL" id="LK052937">
    <property type="protein sequence ID" value="CDR37296.1"/>
    <property type="molecule type" value="Genomic_DNA"/>
</dbReference>
<dbReference type="EC" id="3.6.1.52" evidence="1"/>
<feature type="domain" description="Tyrosine-protein phosphatase" evidence="9">
    <location>
        <begin position="300"/>
        <end position="453"/>
    </location>
</feature>
<feature type="compositionally biased region" description="Polar residues" evidence="8">
    <location>
        <begin position="245"/>
        <end position="255"/>
    </location>
</feature>
<dbReference type="GO" id="GO:0005737">
    <property type="term" value="C:cytoplasm"/>
    <property type="evidence" value="ECO:0007669"/>
    <property type="project" value="TreeGrafter"/>
</dbReference>
<protein>
    <recommendedName>
        <fullName evidence="1">diphosphoinositol-polyphosphate diphosphatase</fullName>
        <ecNumber evidence="1">3.6.1.52</ecNumber>
    </recommendedName>
</protein>
<dbReference type="PROSITE" id="PS00383">
    <property type="entry name" value="TYR_PHOSPHATASE_1"/>
    <property type="match status" value="1"/>
</dbReference>